<proteinExistence type="inferred from homology"/>
<dbReference type="PANTHER" id="PTHR11722:SF0">
    <property type="entry name" value="LARGE RIBOSOMAL SUBUNIT PROTEIN EL13"/>
    <property type="match status" value="1"/>
</dbReference>
<dbReference type="PROSITE" id="PS01104">
    <property type="entry name" value="RIBOSOMAL_L13E"/>
    <property type="match status" value="1"/>
</dbReference>
<name>A0A7S2X8V2_9EUKA</name>
<dbReference type="EMBL" id="HBHP01011841">
    <property type="protein sequence ID" value="CAD9758823.1"/>
    <property type="molecule type" value="Transcribed_RNA"/>
</dbReference>
<evidence type="ECO:0000256" key="1">
    <source>
        <dbReference type="ARBA" id="ARBA00005640"/>
    </source>
</evidence>
<dbReference type="AlphaFoldDB" id="A0A7S2X8V2"/>
<dbReference type="Gene3D" id="1.20.5.110">
    <property type="match status" value="1"/>
</dbReference>
<dbReference type="HAMAP" id="MF_00499">
    <property type="entry name" value="Ribosomal_eL13"/>
    <property type="match status" value="1"/>
</dbReference>
<dbReference type="PANTHER" id="PTHR11722">
    <property type="entry name" value="60S RIBOSOMAL PROTEIN L13"/>
    <property type="match status" value="1"/>
</dbReference>
<evidence type="ECO:0000313" key="5">
    <source>
        <dbReference type="EMBL" id="CAD9758823.1"/>
    </source>
</evidence>
<dbReference type="InterPro" id="IPR018256">
    <property type="entry name" value="Ribosomal_eL13_CS"/>
</dbReference>
<organism evidence="5">
    <name type="scientific">Lotharella oceanica</name>
    <dbReference type="NCBI Taxonomy" id="641309"/>
    <lineage>
        <taxon>Eukaryota</taxon>
        <taxon>Sar</taxon>
        <taxon>Rhizaria</taxon>
        <taxon>Cercozoa</taxon>
        <taxon>Chlorarachniophyceae</taxon>
        <taxon>Lotharella</taxon>
    </lineage>
</organism>
<evidence type="ECO:0000256" key="2">
    <source>
        <dbReference type="ARBA" id="ARBA00022980"/>
    </source>
</evidence>
<dbReference type="GO" id="GO:0006412">
    <property type="term" value="P:translation"/>
    <property type="evidence" value="ECO:0007669"/>
    <property type="project" value="InterPro"/>
</dbReference>
<dbReference type="InterPro" id="IPR001380">
    <property type="entry name" value="Ribosomal_eL13"/>
</dbReference>
<gene>
    <name evidence="5" type="ORF">LSP00402_LOCUS7371</name>
</gene>
<accession>A0A7S2X8V2</accession>
<sequence>MVKHNNMVPNGHFRKDWQRFIKTWFDQPAKKVARRQAREARATKLAPRPIGKLRPVVHGQTIKYNLKVRAGRGFTLAELKAAGITKREAMTIGIAVDHRRKNRSEEGFKANVDRLKLYKSKLVVYPLKNYHDKQRAKAGKTKAGDADAKEIEASKAVDQNTLKSVLPIVQPAVEEEARKITKEEKDTCAFAVLRKAWNDQYMAGKRAKAAADAAERAASGKRR</sequence>
<protein>
    <recommendedName>
        <fullName evidence="4">60S ribosomal protein L13</fullName>
    </recommendedName>
</protein>
<dbReference type="Pfam" id="PF01294">
    <property type="entry name" value="Ribosomal_L13e"/>
    <property type="match status" value="1"/>
</dbReference>
<keyword evidence="2 4" id="KW-0689">Ribosomal protein</keyword>
<reference evidence="5" key="1">
    <citation type="submission" date="2021-01" db="EMBL/GenBank/DDBJ databases">
        <authorList>
            <person name="Corre E."/>
            <person name="Pelletier E."/>
            <person name="Niang G."/>
            <person name="Scheremetjew M."/>
            <person name="Finn R."/>
            <person name="Kale V."/>
            <person name="Holt S."/>
            <person name="Cochrane G."/>
            <person name="Meng A."/>
            <person name="Brown T."/>
            <person name="Cohen L."/>
        </authorList>
    </citation>
    <scope>NUCLEOTIDE SEQUENCE</scope>
    <source>
        <strain evidence="5">CCMP622</strain>
    </source>
</reference>
<dbReference type="GO" id="GO:0022625">
    <property type="term" value="C:cytosolic large ribosomal subunit"/>
    <property type="evidence" value="ECO:0007669"/>
    <property type="project" value="TreeGrafter"/>
</dbReference>
<keyword evidence="3 4" id="KW-0687">Ribonucleoprotein</keyword>
<dbReference type="GO" id="GO:0003723">
    <property type="term" value="F:RNA binding"/>
    <property type="evidence" value="ECO:0007669"/>
    <property type="project" value="TreeGrafter"/>
</dbReference>
<evidence type="ECO:0000256" key="3">
    <source>
        <dbReference type="ARBA" id="ARBA00023274"/>
    </source>
</evidence>
<dbReference type="GO" id="GO:0003735">
    <property type="term" value="F:structural constituent of ribosome"/>
    <property type="evidence" value="ECO:0007669"/>
    <property type="project" value="InterPro"/>
</dbReference>
<evidence type="ECO:0000256" key="4">
    <source>
        <dbReference type="RuleBase" id="RU000572"/>
    </source>
</evidence>
<comment type="similarity">
    <text evidence="1 4">Belongs to the eukaryotic ribosomal protein eL13 family.</text>
</comment>